<keyword evidence="1" id="KW-0614">Plasmid</keyword>
<proteinExistence type="predicted"/>
<organism evidence="1">
    <name type="scientific">Staphylococcus aureus</name>
    <dbReference type="NCBI Taxonomy" id="1280"/>
    <lineage>
        <taxon>Bacteria</taxon>
        <taxon>Bacillati</taxon>
        <taxon>Bacillota</taxon>
        <taxon>Bacilli</taxon>
        <taxon>Bacillales</taxon>
        <taxon>Staphylococcaceae</taxon>
        <taxon>Staphylococcus</taxon>
    </lineage>
</organism>
<gene>
    <name evidence="1" type="ORF">pWBG707_00012</name>
</gene>
<accession>A0A1B1P6L5</accession>
<dbReference type="RefSeq" id="WP_031873056.1">
    <property type="nucleotide sequence ID" value="NZ_BAABRE010000012.1"/>
</dbReference>
<evidence type="ECO:0008006" key="2">
    <source>
        <dbReference type="Google" id="ProtNLM"/>
    </source>
</evidence>
<dbReference type="EMBL" id="KX149097">
    <property type="protein sequence ID" value="ANS91825.1"/>
    <property type="molecule type" value="Genomic_DNA"/>
</dbReference>
<sequence>MEQEQVRDWINQNLMIRSEIVEEFNVKPSYLDVAISRGKIKPFIKKGARTALYLRADVENYLLRKG</sequence>
<geneLocation type="plasmid" evidence="1">
    <name>pWBG707</name>
</geneLocation>
<evidence type="ECO:0000313" key="1">
    <source>
        <dbReference type="EMBL" id="ANS91825.1"/>
    </source>
</evidence>
<name>A0A1B1P6L5_STAAU</name>
<protein>
    <recommendedName>
        <fullName evidence="2">DNA-binding protein</fullName>
    </recommendedName>
</protein>
<reference evidence="1" key="2">
    <citation type="submission" date="2016-04" db="EMBL/GenBank/DDBJ databases">
        <authorList>
            <person name="Ramsay J.P."/>
        </authorList>
    </citation>
    <scope>NUCLEOTIDE SEQUENCE</scope>
    <source>
        <strain evidence="1">WBG7410</strain>
        <plasmid evidence="1">pWBG707</plasmid>
    </source>
</reference>
<dbReference type="AlphaFoldDB" id="A0A1B1P6L5"/>
<reference evidence="1" key="1">
    <citation type="journal article" date="1992" name="FEMS Microbiol. Lett.">
        <title>Conjugative trimethoprim resistance in Staphylococcus aureus.</title>
        <authorList>
            <person name="Udo E.E."/>
            <person name="Wei M.Q."/>
            <person name="Grubb W.B."/>
        </authorList>
    </citation>
    <scope>NUCLEOTIDE SEQUENCE</scope>
    <source>
        <strain evidence="1">WBG7410</strain>
        <plasmid evidence="1">pWBG707</plasmid>
    </source>
</reference>